<gene>
    <name evidence="3" type="ORF">Pyn_35226</name>
</gene>
<evidence type="ECO:0000256" key="2">
    <source>
        <dbReference type="SAM" id="MobiDB-lite"/>
    </source>
</evidence>
<evidence type="ECO:0000313" key="3">
    <source>
        <dbReference type="EMBL" id="PQM43174.1"/>
    </source>
</evidence>
<name>A0A314V2K8_PRUYE</name>
<proteinExistence type="predicted"/>
<evidence type="ECO:0000313" key="4">
    <source>
        <dbReference type="Proteomes" id="UP000250321"/>
    </source>
</evidence>
<accession>A0A314V2K8</accession>
<feature type="region of interest" description="Disordered" evidence="2">
    <location>
        <begin position="1"/>
        <end position="33"/>
    </location>
</feature>
<feature type="compositionally biased region" description="Polar residues" evidence="2">
    <location>
        <begin position="17"/>
        <end position="32"/>
    </location>
</feature>
<comment type="caution">
    <text evidence="3">The sequence shown here is derived from an EMBL/GenBank/DDBJ whole genome shotgun (WGS) entry which is preliminary data.</text>
</comment>
<feature type="coiled-coil region" evidence="1">
    <location>
        <begin position="37"/>
        <end position="146"/>
    </location>
</feature>
<feature type="compositionally biased region" description="Polar residues" evidence="2">
    <location>
        <begin position="1"/>
        <end position="10"/>
    </location>
</feature>
<keyword evidence="4" id="KW-1185">Reference proteome</keyword>
<dbReference type="EMBL" id="PJQY01002712">
    <property type="protein sequence ID" value="PQM43174.1"/>
    <property type="molecule type" value="Genomic_DNA"/>
</dbReference>
<dbReference type="STRING" id="2094558.A0A314V2K8"/>
<sequence length="155" mass="17510">MEDIQSQQDCSPCGGTNLPTSHSKSKGNNVNGDCSVLEGDLGVVEQLRKENRELKERLEKKDGAASADLLQDLQCERDRCKSLETQLQAAQQKIVEMNKEQETLIGIFSEERERRDNEEANLRKKLQDASNTIEELLDKVRALEVMKSASFKSNR</sequence>
<keyword evidence="1" id="KW-0175">Coiled coil</keyword>
<dbReference type="Proteomes" id="UP000250321">
    <property type="component" value="Unassembled WGS sequence"/>
</dbReference>
<dbReference type="OrthoDB" id="1751169at2759"/>
<evidence type="ECO:0000256" key="1">
    <source>
        <dbReference type="SAM" id="Coils"/>
    </source>
</evidence>
<protein>
    <submittedName>
        <fullName evidence="3">Protein MICRORCHIDIA 7</fullName>
    </submittedName>
</protein>
<organism evidence="3 4">
    <name type="scientific">Prunus yedoensis var. nudiflora</name>
    <dbReference type="NCBI Taxonomy" id="2094558"/>
    <lineage>
        <taxon>Eukaryota</taxon>
        <taxon>Viridiplantae</taxon>
        <taxon>Streptophyta</taxon>
        <taxon>Embryophyta</taxon>
        <taxon>Tracheophyta</taxon>
        <taxon>Spermatophyta</taxon>
        <taxon>Magnoliopsida</taxon>
        <taxon>eudicotyledons</taxon>
        <taxon>Gunneridae</taxon>
        <taxon>Pentapetalae</taxon>
        <taxon>rosids</taxon>
        <taxon>fabids</taxon>
        <taxon>Rosales</taxon>
        <taxon>Rosaceae</taxon>
        <taxon>Amygdaloideae</taxon>
        <taxon>Amygdaleae</taxon>
        <taxon>Prunus</taxon>
    </lineage>
</organism>
<dbReference type="AlphaFoldDB" id="A0A314V2K8"/>
<reference evidence="3 4" key="1">
    <citation type="submission" date="2018-02" db="EMBL/GenBank/DDBJ databases">
        <title>Draft genome of wild Prunus yedoensis var. nudiflora.</title>
        <authorList>
            <person name="Baek S."/>
            <person name="Kim J.-H."/>
            <person name="Choi K."/>
            <person name="Kim G.-B."/>
            <person name="Cho A."/>
            <person name="Jang H."/>
            <person name="Shin C.-H."/>
            <person name="Yu H.-J."/>
            <person name="Mun J.-H."/>
        </authorList>
    </citation>
    <scope>NUCLEOTIDE SEQUENCE [LARGE SCALE GENOMIC DNA]</scope>
    <source>
        <strain evidence="4">cv. Jeju island</strain>
        <tissue evidence="3">Leaf</tissue>
    </source>
</reference>